<proteinExistence type="predicted"/>
<organism evidence="3 4">
    <name type="scientific">Marinobacter azerbaijanicus</name>
    <dbReference type="NCBI Taxonomy" id="3050455"/>
    <lineage>
        <taxon>Bacteria</taxon>
        <taxon>Pseudomonadati</taxon>
        <taxon>Pseudomonadota</taxon>
        <taxon>Gammaproteobacteria</taxon>
        <taxon>Pseudomonadales</taxon>
        <taxon>Marinobacteraceae</taxon>
        <taxon>Marinobacter</taxon>
    </lineage>
</organism>
<evidence type="ECO:0000256" key="2">
    <source>
        <dbReference type="SAM" id="Phobius"/>
    </source>
</evidence>
<accession>A0ABT7IH42</accession>
<keyword evidence="4" id="KW-1185">Reference proteome</keyword>
<dbReference type="RefSeq" id="WP_285392418.1">
    <property type="nucleotide sequence ID" value="NZ_JASSVS010000010.1"/>
</dbReference>
<dbReference type="Proteomes" id="UP001227964">
    <property type="component" value="Unassembled WGS sequence"/>
</dbReference>
<evidence type="ECO:0000313" key="4">
    <source>
        <dbReference type="Proteomes" id="UP001227964"/>
    </source>
</evidence>
<evidence type="ECO:0000256" key="1">
    <source>
        <dbReference type="SAM" id="MobiDB-lite"/>
    </source>
</evidence>
<reference evidence="3 4" key="1">
    <citation type="submission" date="2023-06" db="EMBL/GenBank/DDBJ databases">
        <title>Marinobacter azerbaijanicus a moderately halophilic, isolated from Urmia Lake in Azerbaijan region of Iran.</title>
        <authorList>
            <person name="Sanchez-Porro C."/>
            <person name="Aghdam E.M."/>
            <person name="Saheb S.M."/>
            <person name="Tarhriz V."/>
            <person name="Kazemi E."/>
            <person name="Ammozegar M.A."/>
            <person name="Ventosa A."/>
            <person name="Hejazi M.S."/>
        </authorList>
    </citation>
    <scope>NUCLEOTIDE SEQUENCE [LARGE SCALE GENOMIC DNA]</scope>
    <source>
        <strain evidence="3 4">TBZ242</strain>
    </source>
</reference>
<keyword evidence="2" id="KW-0812">Transmembrane</keyword>
<dbReference type="EMBL" id="JASSVS010000010">
    <property type="protein sequence ID" value="MDL0433005.1"/>
    <property type="molecule type" value="Genomic_DNA"/>
</dbReference>
<comment type="caution">
    <text evidence="3">The sequence shown here is derived from an EMBL/GenBank/DDBJ whole genome shotgun (WGS) entry which is preliminary data.</text>
</comment>
<name>A0ABT7IH42_9GAMM</name>
<protein>
    <recommendedName>
        <fullName evidence="5">Transmembrane protein</fullName>
    </recommendedName>
</protein>
<gene>
    <name evidence="3" type="ORF">QPM17_17815</name>
</gene>
<feature type="region of interest" description="Disordered" evidence="1">
    <location>
        <begin position="1"/>
        <end position="24"/>
    </location>
</feature>
<evidence type="ECO:0008006" key="5">
    <source>
        <dbReference type="Google" id="ProtNLM"/>
    </source>
</evidence>
<keyword evidence="2" id="KW-0472">Membrane</keyword>
<sequence>MTMTTAEKMDQNNQEEDAVSPEQVRRGRRTAVLLFAIGFGPMIFATIMYYTGWLNPSGHSNNGELIQPPAPLGQMQLEGANGKPLADRFGPEATDPEWMMMVVSGDCGASCEELLYRARQVNIALGKNANRVNRSAWLGSVSEDLSARWNDEYRSMERLSISGGESPQWPAGINPDQEPRILLVDPFGNVILHYGIEHSGKDMLKDLKHLLKLSQIG</sequence>
<feature type="transmembrane region" description="Helical" evidence="2">
    <location>
        <begin position="31"/>
        <end position="50"/>
    </location>
</feature>
<keyword evidence="2" id="KW-1133">Transmembrane helix</keyword>
<evidence type="ECO:0000313" key="3">
    <source>
        <dbReference type="EMBL" id="MDL0433005.1"/>
    </source>
</evidence>